<evidence type="ECO:0000313" key="3">
    <source>
        <dbReference type="WBParaSite" id="HCON_00163905-00001"/>
    </source>
</evidence>
<organism evidence="2 3">
    <name type="scientific">Haemonchus contortus</name>
    <name type="common">Barber pole worm</name>
    <dbReference type="NCBI Taxonomy" id="6289"/>
    <lineage>
        <taxon>Eukaryota</taxon>
        <taxon>Metazoa</taxon>
        <taxon>Ecdysozoa</taxon>
        <taxon>Nematoda</taxon>
        <taxon>Chromadorea</taxon>
        <taxon>Rhabditida</taxon>
        <taxon>Rhabditina</taxon>
        <taxon>Rhabditomorpha</taxon>
        <taxon>Strongyloidea</taxon>
        <taxon>Trichostrongylidae</taxon>
        <taxon>Haemonchus</taxon>
    </lineage>
</organism>
<evidence type="ECO:0000256" key="1">
    <source>
        <dbReference type="SAM" id="SignalP"/>
    </source>
</evidence>
<name>A0A7I4Z2L5_HAECO</name>
<reference evidence="3" key="1">
    <citation type="submission" date="2020-12" db="UniProtKB">
        <authorList>
            <consortium name="WormBaseParasite"/>
        </authorList>
    </citation>
    <scope>IDENTIFICATION</scope>
    <source>
        <strain evidence="3">MHco3</strain>
    </source>
</reference>
<dbReference type="WBParaSite" id="HCON_00163905-00001">
    <property type="protein sequence ID" value="HCON_00163905-00001"/>
    <property type="gene ID" value="HCON_00163905"/>
</dbReference>
<proteinExistence type="predicted"/>
<keyword evidence="1" id="KW-0732">Signal</keyword>
<accession>A0A7I4Z2L5</accession>
<feature type="chain" id="PRO_5029497828" evidence="1">
    <location>
        <begin position="19"/>
        <end position="88"/>
    </location>
</feature>
<dbReference type="OrthoDB" id="5808547at2759"/>
<keyword evidence="2" id="KW-1185">Reference proteome</keyword>
<protein>
    <submittedName>
        <fullName evidence="3">Secreted protein</fullName>
    </submittedName>
</protein>
<dbReference type="Proteomes" id="UP000025227">
    <property type="component" value="Unplaced"/>
</dbReference>
<dbReference type="OMA" id="LYMARVG"/>
<dbReference type="AlphaFoldDB" id="A0A7I4Z2L5"/>
<sequence>MKLTLTLLLVIIFFRVNAEHSDVDMFPLHRISRSTLPLSSLLVPYPRVGKRSFFTGDRNVYPPTSIRKRLYVARVGKRRYLYTARVGK</sequence>
<feature type="signal peptide" evidence="1">
    <location>
        <begin position="1"/>
        <end position="18"/>
    </location>
</feature>
<evidence type="ECO:0000313" key="2">
    <source>
        <dbReference type="Proteomes" id="UP000025227"/>
    </source>
</evidence>